<keyword evidence="7" id="KW-0539">Nucleus</keyword>
<dbReference type="GO" id="GO:0005634">
    <property type="term" value="C:nucleus"/>
    <property type="evidence" value="ECO:0007669"/>
    <property type="project" value="UniProtKB-SubCell"/>
</dbReference>
<protein>
    <recommendedName>
        <fullName evidence="10">AP2/ERF domain-containing protein</fullName>
    </recommendedName>
</protein>
<evidence type="ECO:0000256" key="5">
    <source>
        <dbReference type="ARBA" id="ARBA00023159"/>
    </source>
</evidence>
<dbReference type="PANTHER" id="PTHR31657:SF19">
    <property type="entry name" value="ETHYLENE-RESPONSIVE TRANSCRIPTION FACTOR ERF053"/>
    <property type="match status" value="1"/>
</dbReference>
<evidence type="ECO:0000256" key="3">
    <source>
        <dbReference type="ARBA" id="ARBA00023015"/>
    </source>
</evidence>
<dbReference type="Pfam" id="PF00847">
    <property type="entry name" value="AP2"/>
    <property type="match status" value="1"/>
</dbReference>
<keyword evidence="6" id="KW-0804">Transcription</keyword>
<evidence type="ECO:0000256" key="2">
    <source>
        <dbReference type="ARBA" id="ARBA00022745"/>
    </source>
</evidence>
<comment type="subcellular location">
    <subcellularLocation>
        <location evidence="1">Nucleus</location>
    </subcellularLocation>
</comment>
<name>A0AAV8SAB9_9ROSI</name>
<sequence length="437" mass="49395">MAAARNTTGKSKKGVVDETQEMTTSQDQMLDKGKQEAGLSFERQQWRQVFGEASMPERPLKKIRSPERQDLVMQSSSLPVQSSVSPRSASALSFYPTSSSVSSSHPRLMFPFAFEGSSQAIEFPNQDITNPSLSIFRPQLLQNQQQMISFAQNPRFFGGDYALSQQQHQHQHQQFFHYWSDALNLSPRGRRMMMNRLGPDGRPMFRPPVQPLNTTKLYRGVRQRHWGKWVAEIRLPRNRTRLWLGTFDTAEDAALAYDREAFKLRGDNAKLNFPELFKKENAQSTAPSPTTASLPNPNTNQAQNDLSLEEQPQLPQRDSRESISGMGSSGSKGDHEFQVVSEGEGVLESQELAWGDMAEAWFNATGWGPESPVWDDLDGNNNLFMQPRLPFATPDQHQFNDSSELQRQLDNLGSTCSSSSSSSSYAMKSFIWKDQDR</sequence>
<feature type="region of interest" description="Disordered" evidence="9">
    <location>
        <begin position="1"/>
        <end position="83"/>
    </location>
</feature>
<feature type="region of interest" description="Disordered" evidence="9">
    <location>
        <begin position="280"/>
        <end position="335"/>
    </location>
</feature>
<dbReference type="SMART" id="SM00380">
    <property type="entry name" value="AP2"/>
    <property type="match status" value="1"/>
</dbReference>
<organism evidence="11 12">
    <name type="scientific">Erythroxylum novogranatense</name>
    <dbReference type="NCBI Taxonomy" id="1862640"/>
    <lineage>
        <taxon>Eukaryota</taxon>
        <taxon>Viridiplantae</taxon>
        <taxon>Streptophyta</taxon>
        <taxon>Embryophyta</taxon>
        <taxon>Tracheophyta</taxon>
        <taxon>Spermatophyta</taxon>
        <taxon>Magnoliopsida</taxon>
        <taxon>eudicotyledons</taxon>
        <taxon>Gunneridae</taxon>
        <taxon>Pentapetalae</taxon>
        <taxon>rosids</taxon>
        <taxon>fabids</taxon>
        <taxon>Malpighiales</taxon>
        <taxon>Erythroxylaceae</taxon>
        <taxon>Erythroxylum</taxon>
    </lineage>
</organism>
<comment type="similarity">
    <text evidence="8">Belongs to the AP2/ERF transcription factor family. ERF subfamily.</text>
</comment>
<evidence type="ECO:0000256" key="4">
    <source>
        <dbReference type="ARBA" id="ARBA00023125"/>
    </source>
</evidence>
<gene>
    <name evidence="11" type="ORF">K2173_013679</name>
</gene>
<evidence type="ECO:0000256" key="9">
    <source>
        <dbReference type="SAM" id="MobiDB-lite"/>
    </source>
</evidence>
<dbReference type="SUPFAM" id="SSF54171">
    <property type="entry name" value="DNA-binding domain"/>
    <property type="match status" value="1"/>
</dbReference>
<proteinExistence type="inferred from homology"/>
<evidence type="ECO:0000259" key="10">
    <source>
        <dbReference type="PROSITE" id="PS51032"/>
    </source>
</evidence>
<accession>A0AAV8SAB9</accession>
<evidence type="ECO:0000256" key="1">
    <source>
        <dbReference type="ARBA" id="ARBA00004123"/>
    </source>
</evidence>
<reference evidence="11 12" key="1">
    <citation type="submission" date="2021-09" db="EMBL/GenBank/DDBJ databases">
        <title>Genomic insights and catalytic innovation underlie evolution of tropane alkaloids biosynthesis.</title>
        <authorList>
            <person name="Wang Y.-J."/>
            <person name="Tian T."/>
            <person name="Huang J.-P."/>
            <person name="Huang S.-X."/>
        </authorList>
    </citation>
    <scope>NUCLEOTIDE SEQUENCE [LARGE SCALE GENOMIC DNA]</scope>
    <source>
        <strain evidence="11">KIB-2018</strain>
        <tissue evidence="11">Leaf</tissue>
    </source>
</reference>
<dbReference type="Gene3D" id="3.30.730.10">
    <property type="entry name" value="AP2/ERF domain"/>
    <property type="match status" value="1"/>
</dbReference>
<dbReference type="InterPro" id="IPR051758">
    <property type="entry name" value="ERF/AP2-like"/>
</dbReference>
<dbReference type="GO" id="GO:0009873">
    <property type="term" value="P:ethylene-activated signaling pathway"/>
    <property type="evidence" value="ECO:0007669"/>
    <property type="project" value="UniProtKB-KW"/>
</dbReference>
<dbReference type="PANTHER" id="PTHR31657">
    <property type="entry name" value="ETHYLENE-RESPONSIVE TRANSCRIPTION FACTOR ERF061"/>
    <property type="match status" value="1"/>
</dbReference>
<dbReference type="PROSITE" id="PS51032">
    <property type="entry name" value="AP2_ERF"/>
    <property type="match status" value="1"/>
</dbReference>
<keyword evidence="3" id="KW-0805">Transcription regulation</keyword>
<keyword evidence="4" id="KW-0238">DNA-binding</keyword>
<feature type="compositionally biased region" description="Low complexity" evidence="9">
    <location>
        <begin position="322"/>
        <end position="331"/>
    </location>
</feature>
<feature type="compositionally biased region" description="Polar residues" evidence="9">
    <location>
        <begin position="282"/>
        <end position="306"/>
    </location>
</feature>
<keyword evidence="2" id="KW-0936">Ethylene signaling pathway</keyword>
<comment type="caution">
    <text evidence="11">The sequence shown here is derived from an EMBL/GenBank/DDBJ whole genome shotgun (WGS) entry which is preliminary data.</text>
</comment>
<evidence type="ECO:0000313" key="12">
    <source>
        <dbReference type="Proteomes" id="UP001159364"/>
    </source>
</evidence>
<feature type="compositionally biased region" description="Basic and acidic residues" evidence="9">
    <location>
        <begin position="58"/>
        <end position="70"/>
    </location>
</feature>
<keyword evidence="12" id="KW-1185">Reference proteome</keyword>
<dbReference type="GO" id="GO:0003700">
    <property type="term" value="F:DNA-binding transcription factor activity"/>
    <property type="evidence" value="ECO:0007669"/>
    <property type="project" value="InterPro"/>
</dbReference>
<keyword evidence="5" id="KW-0010">Activator</keyword>
<dbReference type="GO" id="GO:0000976">
    <property type="term" value="F:transcription cis-regulatory region binding"/>
    <property type="evidence" value="ECO:0007669"/>
    <property type="project" value="UniProtKB-ARBA"/>
</dbReference>
<dbReference type="CDD" id="cd00018">
    <property type="entry name" value="AP2"/>
    <property type="match status" value="1"/>
</dbReference>
<dbReference type="AlphaFoldDB" id="A0AAV8SAB9"/>
<feature type="compositionally biased region" description="Low complexity" evidence="9">
    <location>
        <begin position="74"/>
        <end position="83"/>
    </location>
</feature>
<dbReference type="PRINTS" id="PR00367">
    <property type="entry name" value="ETHRSPELEMNT"/>
</dbReference>
<dbReference type="InterPro" id="IPR001471">
    <property type="entry name" value="AP2/ERF_dom"/>
</dbReference>
<evidence type="ECO:0000313" key="11">
    <source>
        <dbReference type="EMBL" id="KAJ8749072.1"/>
    </source>
</evidence>
<evidence type="ECO:0000256" key="7">
    <source>
        <dbReference type="ARBA" id="ARBA00023242"/>
    </source>
</evidence>
<feature type="region of interest" description="Disordered" evidence="9">
    <location>
        <begin position="410"/>
        <end position="437"/>
    </location>
</feature>
<evidence type="ECO:0000256" key="8">
    <source>
        <dbReference type="ARBA" id="ARBA00024343"/>
    </source>
</evidence>
<dbReference type="Proteomes" id="UP001159364">
    <property type="component" value="Linkage Group LG12"/>
</dbReference>
<feature type="domain" description="AP2/ERF" evidence="10">
    <location>
        <begin position="217"/>
        <end position="274"/>
    </location>
</feature>
<dbReference type="FunFam" id="3.30.730.10:FF:000001">
    <property type="entry name" value="Ethylene-responsive transcription factor 2"/>
    <property type="match status" value="1"/>
</dbReference>
<dbReference type="EMBL" id="JAIWQS010000012">
    <property type="protein sequence ID" value="KAJ8749072.1"/>
    <property type="molecule type" value="Genomic_DNA"/>
</dbReference>
<evidence type="ECO:0000256" key="6">
    <source>
        <dbReference type="ARBA" id="ARBA00023163"/>
    </source>
</evidence>
<dbReference type="InterPro" id="IPR036955">
    <property type="entry name" value="AP2/ERF_dom_sf"/>
</dbReference>
<dbReference type="InterPro" id="IPR016177">
    <property type="entry name" value="DNA-bd_dom_sf"/>
</dbReference>